<name>A0ABW4U6G2_9HYPH</name>
<gene>
    <name evidence="2" type="ORF">ACFSOZ_07195</name>
</gene>
<dbReference type="EMBL" id="JBHUGZ010000005">
    <property type="protein sequence ID" value="MFD1982464.1"/>
    <property type="molecule type" value="Genomic_DNA"/>
</dbReference>
<proteinExistence type="predicted"/>
<comment type="caution">
    <text evidence="2">The sequence shown here is derived from an EMBL/GenBank/DDBJ whole genome shotgun (WGS) entry which is preliminary data.</text>
</comment>
<reference evidence="3" key="1">
    <citation type="journal article" date="2019" name="Int. J. Syst. Evol. Microbiol.">
        <title>The Global Catalogue of Microorganisms (GCM) 10K type strain sequencing project: providing services to taxonomists for standard genome sequencing and annotation.</title>
        <authorList>
            <consortium name="The Broad Institute Genomics Platform"/>
            <consortium name="The Broad Institute Genome Sequencing Center for Infectious Disease"/>
            <person name="Wu L."/>
            <person name="Ma J."/>
        </authorList>
    </citation>
    <scope>NUCLEOTIDE SEQUENCE [LARGE SCALE GENOMIC DNA]</scope>
    <source>
        <strain evidence="3">CGMCC 1.16225</strain>
    </source>
</reference>
<organism evidence="2 3">
    <name type="scientific">Mesorhizobium newzealandense</name>
    <dbReference type="NCBI Taxonomy" id="1300302"/>
    <lineage>
        <taxon>Bacteria</taxon>
        <taxon>Pseudomonadati</taxon>
        <taxon>Pseudomonadota</taxon>
        <taxon>Alphaproteobacteria</taxon>
        <taxon>Hyphomicrobiales</taxon>
        <taxon>Phyllobacteriaceae</taxon>
        <taxon>Mesorhizobium</taxon>
    </lineage>
</organism>
<accession>A0ABW4U6G2</accession>
<dbReference type="Proteomes" id="UP001597405">
    <property type="component" value="Unassembled WGS sequence"/>
</dbReference>
<protein>
    <submittedName>
        <fullName evidence="2">Uncharacterized protein</fullName>
    </submittedName>
</protein>
<sequence>MTAAPATANRSAVSMKQPPSKPLPMVQGKILVQLFDLRQRCVGMGFSDEDIAASMRQAPEWFSQLPKKEPAE</sequence>
<keyword evidence="3" id="KW-1185">Reference proteome</keyword>
<evidence type="ECO:0000313" key="2">
    <source>
        <dbReference type="EMBL" id="MFD1982464.1"/>
    </source>
</evidence>
<feature type="region of interest" description="Disordered" evidence="1">
    <location>
        <begin position="1"/>
        <end position="22"/>
    </location>
</feature>
<evidence type="ECO:0000313" key="3">
    <source>
        <dbReference type="Proteomes" id="UP001597405"/>
    </source>
</evidence>
<evidence type="ECO:0000256" key="1">
    <source>
        <dbReference type="SAM" id="MobiDB-lite"/>
    </source>
</evidence>
<dbReference type="RefSeq" id="WP_379095286.1">
    <property type="nucleotide sequence ID" value="NZ_JBHUGZ010000005.1"/>
</dbReference>